<feature type="region of interest" description="Disordered" evidence="4">
    <location>
        <begin position="1012"/>
        <end position="1036"/>
    </location>
</feature>
<dbReference type="InterPro" id="IPR001705">
    <property type="entry name" value="Ribosomal_bL33"/>
</dbReference>
<comment type="caution">
    <text evidence="5">The sequence shown here is derived from an EMBL/GenBank/DDBJ whole genome shotgun (WGS) entry which is preliminary data.</text>
</comment>
<dbReference type="GO" id="GO:0005840">
    <property type="term" value="C:ribosome"/>
    <property type="evidence" value="ECO:0007669"/>
    <property type="project" value="UniProtKB-KW"/>
</dbReference>
<name>A0A2P6TTJ6_CHLSO</name>
<dbReference type="InterPro" id="IPR038584">
    <property type="entry name" value="Ribosomal_bL33_sf"/>
</dbReference>
<evidence type="ECO:0000256" key="3">
    <source>
        <dbReference type="ARBA" id="ARBA00023274"/>
    </source>
</evidence>
<keyword evidence="2" id="KW-0689">Ribosomal protein</keyword>
<dbReference type="PANTHER" id="PTHR43168:SF2">
    <property type="entry name" value="LARGE RIBOSOMAL SUBUNIT PROTEIN BL33C"/>
    <property type="match status" value="1"/>
</dbReference>
<dbReference type="GO" id="GO:0005737">
    <property type="term" value="C:cytoplasm"/>
    <property type="evidence" value="ECO:0007669"/>
    <property type="project" value="UniProtKB-ARBA"/>
</dbReference>
<evidence type="ECO:0000256" key="1">
    <source>
        <dbReference type="ARBA" id="ARBA00007596"/>
    </source>
</evidence>
<dbReference type="Pfam" id="PF00471">
    <property type="entry name" value="Ribosomal_L33"/>
    <property type="match status" value="1"/>
</dbReference>
<keyword evidence="3" id="KW-0687">Ribonucleoprotein</keyword>
<dbReference type="NCBIfam" id="NF001860">
    <property type="entry name" value="PRK00595.1"/>
    <property type="match status" value="1"/>
</dbReference>
<feature type="compositionally biased region" description="Polar residues" evidence="4">
    <location>
        <begin position="117"/>
        <end position="130"/>
    </location>
</feature>
<evidence type="ECO:0000256" key="2">
    <source>
        <dbReference type="ARBA" id="ARBA00022980"/>
    </source>
</evidence>
<dbReference type="Gene3D" id="2.20.28.120">
    <property type="entry name" value="Ribosomal protein L33"/>
    <property type="match status" value="1"/>
</dbReference>
<dbReference type="EMBL" id="LHPG02000007">
    <property type="protein sequence ID" value="PRW57385.1"/>
    <property type="molecule type" value="Genomic_DNA"/>
</dbReference>
<organism evidence="5 6">
    <name type="scientific">Chlorella sorokiniana</name>
    <name type="common">Freshwater green alga</name>
    <dbReference type="NCBI Taxonomy" id="3076"/>
    <lineage>
        <taxon>Eukaryota</taxon>
        <taxon>Viridiplantae</taxon>
        <taxon>Chlorophyta</taxon>
        <taxon>core chlorophytes</taxon>
        <taxon>Trebouxiophyceae</taxon>
        <taxon>Chlorellales</taxon>
        <taxon>Chlorellaceae</taxon>
        <taxon>Chlorella clade</taxon>
        <taxon>Chlorella</taxon>
    </lineage>
</organism>
<feature type="region of interest" description="Disordered" evidence="4">
    <location>
        <begin position="936"/>
        <end position="962"/>
    </location>
</feature>
<dbReference type="InterPro" id="IPR011332">
    <property type="entry name" value="Ribosomal_zn-bd"/>
</dbReference>
<evidence type="ECO:0000313" key="6">
    <source>
        <dbReference type="Proteomes" id="UP000239899"/>
    </source>
</evidence>
<feature type="compositionally biased region" description="Acidic residues" evidence="4">
    <location>
        <begin position="264"/>
        <end position="307"/>
    </location>
</feature>
<dbReference type="NCBIfam" id="NF001764">
    <property type="entry name" value="PRK00504.1"/>
    <property type="match status" value="1"/>
</dbReference>
<comment type="similarity">
    <text evidence="1">Belongs to the bacterial ribosomal protein bL33 family.</text>
</comment>
<dbReference type="GO" id="GO:1990904">
    <property type="term" value="C:ribonucleoprotein complex"/>
    <property type="evidence" value="ECO:0007669"/>
    <property type="project" value="UniProtKB-KW"/>
</dbReference>
<dbReference type="PANTHER" id="PTHR43168">
    <property type="entry name" value="50S RIBOSOMAL PROTEIN L33, CHLOROPLASTIC"/>
    <property type="match status" value="1"/>
</dbReference>
<reference evidence="5 6" key="1">
    <citation type="journal article" date="2018" name="Plant J.">
        <title>Genome sequences of Chlorella sorokiniana UTEX 1602 and Micractinium conductrix SAG 241.80: implications to maltose excretion by a green alga.</title>
        <authorList>
            <person name="Arriola M.B."/>
            <person name="Velmurugan N."/>
            <person name="Zhang Y."/>
            <person name="Plunkett M.H."/>
            <person name="Hondzo H."/>
            <person name="Barney B.M."/>
        </authorList>
    </citation>
    <scope>NUCLEOTIDE SEQUENCE [LARGE SCALE GENOMIC DNA]</scope>
    <source>
        <strain evidence="6">UTEX 1602</strain>
    </source>
</reference>
<proteinExistence type="inferred from homology"/>
<dbReference type="OrthoDB" id="361870at2759"/>
<dbReference type="GO" id="GO:0003735">
    <property type="term" value="F:structural constituent of ribosome"/>
    <property type="evidence" value="ECO:0007669"/>
    <property type="project" value="InterPro"/>
</dbReference>
<dbReference type="GO" id="GO:0006412">
    <property type="term" value="P:translation"/>
    <property type="evidence" value="ECO:0007669"/>
    <property type="project" value="InterPro"/>
</dbReference>
<dbReference type="NCBIfam" id="TIGR01023">
    <property type="entry name" value="rpmG_bact"/>
    <property type="match status" value="1"/>
</dbReference>
<dbReference type="HAMAP" id="MF_00294">
    <property type="entry name" value="Ribosomal_bL33"/>
    <property type="match status" value="1"/>
</dbReference>
<feature type="region of interest" description="Disordered" evidence="4">
    <location>
        <begin position="115"/>
        <end position="318"/>
    </location>
</feature>
<dbReference type="STRING" id="3076.A0A2P6TTJ6"/>
<feature type="compositionally biased region" description="Pro residues" evidence="4">
    <location>
        <begin position="208"/>
        <end position="222"/>
    </location>
</feature>
<keyword evidence="6" id="KW-1185">Reference proteome</keyword>
<gene>
    <name evidence="5" type="ORF">C2E21_3805</name>
</gene>
<evidence type="ECO:0000313" key="5">
    <source>
        <dbReference type="EMBL" id="PRW57385.1"/>
    </source>
</evidence>
<sequence>MQALRTAFFGQTFKTSVATQQQPSSNATRQVTCMAKKKGIRMIVTLECTEARAEGATPSRYTTQKNKKNTPERLEQKKYNKYLKRYTLHKEIKLAQLSRAALSLAHRLPPLEEVLQSPRQDLSKVGSSSDNHQEPAADAPTPALQPSPVPGRLRLLKLGASPGGSSKTPTDDAPPPALQPKPVAGHPGMRKSPSPGVGAKEPEDDDPPPPLEPPRPLLPNPVPDLLKLGASPGGGFKEPPSKPNLRPAAAGAGHPRRSASSDESGSDSESEDSSGTESEDVSDGESSGDEEDEWSEEEDGTVEDADYWDTASTGGGEAAPLQGVHLVSSFLPAADIKFEHVVHVITDYQKAGQASGPQHAGERGSRICFDSEDFQKVNTPLRGYSVDGRIFINGIEIPLTPGSSQMVKRRGGRHVDAMGHVEGMYRLCAYLVQPEAAAAAPDATIGIDIAGKVLDCQQGALCAVIEKDVLGVKLHANHTDPQLDWSVTITIDWIEEDQWELATREFGYRRLQVTKAMSIWRSYAGWHRRRLRKPKQSAAAVLAELGIDHSDQALRALRRMKRAAVRELHRKVFGTRARKPRALTVYIELLAAVGLPHSVAHRQALTVAPSASDTTRRRAVLAPEEAIELLGASDRDAAVERMSRMGVTGHHRFFIQCYGKASPINGVWLRLMNLRAIGLPAGEIDSTARRITPTWEAYVASRRLQLKVAPDEAKEAIEKAAGGKPSGSSASAAAAAAAAGSTPSGSAATSTGTGARLQPEEVYAYSLVAAMSPKQLLSAHDAVYKARKNAGNRNYIVLRQRLLRALGVRPSRAAVLAEEMTPNKGVSVRKTTSMSPEEVKAIAKGLVPTEGRGAAAAAAAAVGQVPEGVLPEEADAFRTLAAVPVKMMHMLYEEAFKCEYKDTDGVRLRWKLLEALGLERARAAEVAPLLPLGLAAPQAPRAPRKPKELPPEVTDPRPEERADYDAVKAKNTKQLKAEFEEVIGTLTTARWEWVRKKLLEQRGFSRDRAKVLAASMTNKRKPKEGPKDQQPPSKVLLQGLRARYLKRYTLHKEIK</sequence>
<feature type="compositionally biased region" description="Basic and acidic residues" evidence="4">
    <location>
        <begin position="945"/>
        <end position="962"/>
    </location>
</feature>
<evidence type="ECO:0000256" key="4">
    <source>
        <dbReference type="SAM" id="MobiDB-lite"/>
    </source>
</evidence>
<protein>
    <submittedName>
        <fullName evidence="5">Apicoplast ribosomal L33</fullName>
    </submittedName>
</protein>
<dbReference type="AlphaFoldDB" id="A0A2P6TTJ6"/>
<dbReference type="Proteomes" id="UP000239899">
    <property type="component" value="Unassembled WGS sequence"/>
</dbReference>
<dbReference type="SUPFAM" id="SSF57829">
    <property type="entry name" value="Zn-binding ribosomal proteins"/>
    <property type="match status" value="1"/>
</dbReference>
<accession>A0A2P6TTJ6</accession>